<feature type="compositionally biased region" description="Polar residues" evidence="7">
    <location>
        <begin position="178"/>
        <end position="190"/>
    </location>
</feature>
<keyword evidence="10" id="KW-1185">Reference proteome</keyword>
<dbReference type="PANTHER" id="PTHR45662:SF2">
    <property type="entry name" value="PHOSPHATIDYLINOSITOL-3-PHOSPHATASE SAC1"/>
    <property type="match status" value="1"/>
</dbReference>
<dbReference type="InParanoid" id="L9K0M8"/>
<dbReference type="GO" id="GO:0005783">
    <property type="term" value="C:endoplasmic reticulum"/>
    <property type="evidence" value="ECO:0007669"/>
    <property type="project" value="TreeGrafter"/>
</dbReference>
<gene>
    <name evidence="9" type="ORF">TREES_T100012105</name>
</gene>
<dbReference type="InterPro" id="IPR002013">
    <property type="entry name" value="SAC_dom"/>
</dbReference>
<evidence type="ECO:0000256" key="5">
    <source>
        <dbReference type="ARBA" id="ARBA00041396"/>
    </source>
</evidence>
<dbReference type="GO" id="GO:0046856">
    <property type="term" value="P:phosphatidylinositol dephosphorylation"/>
    <property type="evidence" value="ECO:0007669"/>
    <property type="project" value="TreeGrafter"/>
</dbReference>
<dbReference type="PROSITE" id="PS50275">
    <property type="entry name" value="SAC"/>
    <property type="match status" value="2"/>
</dbReference>
<evidence type="ECO:0000256" key="6">
    <source>
        <dbReference type="ARBA" id="ARBA00041911"/>
    </source>
</evidence>
<feature type="region of interest" description="Disordered" evidence="7">
    <location>
        <begin position="178"/>
        <end position="202"/>
    </location>
</feature>
<evidence type="ECO:0000256" key="7">
    <source>
        <dbReference type="SAM" id="MobiDB-lite"/>
    </source>
</evidence>
<accession>L9K0M8</accession>
<dbReference type="GO" id="GO:0004438">
    <property type="term" value="F:phosphatidylinositol-3-phosphate phosphatase activity"/>
    <property type="evidence" value="ECO:0007669"/>
    <property type="project" value="UniProtKB-EC"/>
</dbReference>
<dbReference type="AlphaFoldDB" id="L9K0M8"/>
<dbReference type="Proteomes" id="UP000011518">
    <property type="component" value="Unassembled WGS sequence"/>
</dbReference>
<evidence type="ECO:0000313" key="9">
    <source>
        <dbReference type="EMBL" id="ELW56029.1"/>
    </source>
</evidence>
<sequence>MPASYHTYQNWEINFMVQTCCCIRLFGGPRVLCQVWQSVSGHAPGTALSQHGPDNLLQVLRSEGIHGPWIRVSYVEDEEMQGLDPGYLERSEQSVLDSNPRDGPQGVAPAPSPLHWFGLGGHVYQRPSLVPGRCGPAWGLQEGTCASACEIRDSQAREGPQGHVTQSEFLSGSVVTASRPCRSSSPAWEQTQEERPLPPPRVAPEEKEVIKGQYGKLTDAYGCLGELRLKSGINGRLSCGPFDPAKCSDWATVTLFLSSDQVLPPPLWHQGHLQLPAVPPSDRGKQLAVKVDRVNKSLSPPQGERTVSPRVVQGTACQPYKVPTSQSFISVLRGSREIDRRDERGALEGGTSLSFLVLVTGCTSVGRIPEAEIYKITAIEFYPLQEAREEERLAALRKTLSSGAFYFAWPSDGSRFDLTVRRQKQDDDSAEWGNPFFWNQLWHVPLRQHQVSCCDWLLKVICGVVAIRTVYASHKQAKACLISRISCERAGARFHTRGVDDDGHVSNFVETEQTVYMDDGVSSFVQIRGSVPLFWEQPGLQTVYMDDGVSSFVQIRGSVPLFWEQPGLQEQFAEFADARTGCAHWRVYRSLFPKGCELTCHIAVRE</sequence>
<reference evidence="10" key="1">
    <citation type="submission" date="2012-07" db="EMBL/GenBank/DDBJ databases">
        <title>Genome of the Chinese tree shrew, a rising model animal genetically related to primates.</title>
        <authorList>
            <person name="Zhang G."/>
            <person name="Fan Y."/>
            <person name="Yao Y."/>
            <person name="Huang Z."/>
        </authorList>
    </citation>
    <scope>NUCLEOTIDE SEQUENCE [LARGE SCALE GENOMIC DNA]</scope>
</reference>
<protein>
    <recommendedName>
        <fullName evidence="4">Phosphatidylinositol-3-phosphatase SAC1</fullName>
        <ecNumber evidence="1">3.1.3.64</ecNumber>
    </recommendedName>
    <alternativeName>
        <fullName evidence="6">Phosphatidylinositol-4-phosphate phosphatase</fullName>
    </alternativeName>
    <alternativeName>
        <fullName evidence="5">Suppressor of actin mutations 1-like protein</fullName>
    </alternativeName>
</protein>
<proteinExistence type="predicted"/>
<dbReference type="EMBL" id="KB320924">
    <property type="protein sequence ID" value="ELW56029.1"/>
    <property type="molecule type" value="Genomic_DNA"/>
</dbReference>
<reference evidence="10" key="2">
    <citation type="journal article" date="2013" name="Nat. Commun.">
        <title>Genome of the Chinese tree shrew.</title>
        <authorList>
            <person name="Fan Y."/>
            <person name="Huang Z.Y."/>
            <person name="Cao C.C."/>
            <person name="Chen C.S."/>
            <person name="Chen Y.X."/>
            <person name="Fan D.D."/>
            <person name="He J."/>
            <person name="Hou H.L."/>
            <person name="Hu L."/>
            <person name="Hu X.T."/>
            <person name="Jiang X.T."/>
            <person name="Lai R."/>
            <person name="Lang Y.S."/>
            <person name="Liang B."/>
            <person name="Liao S.G."/>
            <person name="Mu D."/>
            <person name="Ma Y.Y."/>
            <person name="Niu Y.Y."/>
            <person name="Sun X.Q."/>
            <person name="Xia J.Q."/>
            <person name="Xiao J."/>
            <person name="Xiong Z.Q."/>
            <person name="Xu L."/>
            <person name="Yang L."/>
            <person name="Zhang Y."/>
            <person name="Zhao W."/>
            <person name="Zhao X.D."/>
            <person name="Zheng Y.T."/>
            <person name="Zhou J.M."/>
            <person name="Zhu Y.B."/>
            <person name="Zhang G.J."/>
            <person name="Wang J."/>
            <person name="Yao Y.G."/>
        </authorList>
    </citation>
    <scope>NUCLEOTIDE SEQUENCE [LARGE SCALE GENOMIC DNA]</scope>
</reference>
<feature type="domain" description="SAC" evidence="8">
    <location>
        <begin position="541"/>
        <end position="567"/>
    </location>
</feature>
<name>L9K0M8_TUPCH</name>
<evidence type="ECO:0000256" key="3">
    <source>
        <dbReference type="ARBA" id="ARBA00036807"/>
    </source>
</evidence>
<evidence type="ECO:0000313" key="10">
    <source>
        <dbReference type="Proteomes" id="UP000011518"/>
    </source>
</evidence>
<dbReference type="GO" id="GO:0043812">
    <property type="term" value="F:phosphatidylinositol-4-phosphate phosphatase activity"/>
    <property type="evidence" value="ECO:0007669"/>
    <property type="project" value="TreeGrafter"/>
</dbReference>
<evidence type="ECO:0000256" key="1">
    <source>
        <dbReference type="ARBA" id="ARBA00013038"/>
    </source>
</evidence>
<organism evidence="9 10">
    <name type="scientific">Tupaia chinensis</name>
    <name type="common">Chinese tree shrew</name>
    <name type="synonym">Tupaia belangeri chinensis</name>
    <dbReference type="NCBI Taxonomy" id="246437"/>
    <lineage>
        <taxon>Eukaryota</taxon>
        <taxon>Metazoa</taxon>
        <taxon>Chordata</taxon>
        <taxon>Craniata</taxon>
        <taxon>Vertebrata</taxon>
        <taxon>Euteleostomi</taxon>
        <taxon>Mammalia</taxon>
        <taxon>Eutheria</taxon>
        <taxon>Euarchontoglires</taxon>
        <taxon>Scandentia</taxon>
        <taxon>Tupaiidae</taxon>
        <taxon>Tupaia</taxon>
    </lineage>
</organism>
<dbReference type="Pfam" id="PF02383">
    <property type="entry name" value="Syja_N"/>
    <property type="match status" value="1"/>
</dbReference>
<evidence type="ECO:0000259" key="8">
    <source>
        <dbReference type="PROSITE" id="PS50275"/>
    </source>
</evidence>
<evidence type="ECO:0000256" key="2">
    <source>
        <dbReference type="ARBA" id="ARBA00036631"/>
    </source>
</evidence>
<comment type="catalytic activity">
    <reaction evidence="3">
        <text>a 1,2-diacyl-sn-glycero-3-phospho-(1D-myo-inositol 4-phosphate) + H2O = a 1,2-diacyl-sn-glycero-3-phospho-(1D-myo-inositol) + phosphate</text>
        <dbReference type="Rhea" id="RHEA:55652"/>
        <dbReference type="ChEBI" id="CHEBI:15377"/>
        <dbReference type="ChEBI" id="CHEBI:43474"/>
        <dbReference type="ChEBI" id="CHEBI:57880"/>
        <dbReference type="ChEBI" id="CHEBI:58178"/>
    </reaction>
    <physiologicalReaction direction="left-to-right" evidence="3">
        <dbReference type="Rhea" id="RHEA:55653"/>
    </physiologicalReaction>
</comment>
<comment type="catalytic activity">
    <reaction evidence="2">
        <text>a 1,2-diacyl-sn-glycero-3-phospho-(1D-myo-inositol-3-phosphate) + H2O = a 1,2-diacyl-sn-glycero-3-phospho-(1D-myo-inositol) + phosphate</text>
        <dbReference type="Rhea" id="RHEA:12316"/>
        <dbReference type="ChEBI" id="CHEBI:15377"/>
        <dbReference type="ChEBI" id="CHEBI:43474"/>
        <dbReference type="ChEBI" id="CHEBI:57880"/>
        <dbReference type="ChEBI" id="CHEBI:58088"/>
        <dbReference type="EC" id="3.1.3.64"/>
    </reaction>
    <physiologicalReaction direction="left-to-right" evidence="2">
        <dbReference type="Rhea" id="RHEA:12317"/>
    </physiologicalReaction>
</comment>
<dbReference type="EC" id="3.1.3.64" evidence="1"/>
<dbReference type="STRING" id="246437.L9K0M8"/>
<evidence type="ECO:0000256" key="4">
    <source>
        <dbReference type="ARBA" id="ARBA00040795"/>
    </source>
</evidence>
<feature type="domain" description="SAC" evidence="8">
    <location>
        <begin position="396"/>
        <end position="539"/>
    </location>
</feature>
<dbReference type="PANTHER" id="PTHR45662">
    <property type="entry name" value="PHOSPHATIDYLINOSITIDE PHOSPHATASE SAC1"/>
    <property type="match status" value="1"/>
</dbReference>